<gene>
    <name evidence="1" type="ORF">DR999_PMT11006</name>
</gene>
<reference evidence="1 2" key="1">
    <citation type="submission" date="2019-04" db="EMBL/GenBank/DDBJ databases">
        <title>Draft genome of the big-headed turtle Platysternon megacephalum.</title>
        <authorList>
            <person name="Gong S."/>
        </authorList>
    </citation>
    <scope>NUCLEOTIDE SEQUENCE [LARGE SCALE GENOMIC DNA]</scope>
    <source>
        <strain evidence="1">DO16091913</strain>
        <tissue evidence="1">Muscle</tissue>
    </source>
</reference>
<keyword evidence="1" id="KW-0378">Hydrolase</keyword>
<reference evidence="1 2" key="2">
    <citation type="submission" date="2019-04" db="EMBL/GenBank/DDBJ databases">
        <title>The genome sequence of big-headed turtle.</title>
        <authorList>
            <person name="Gong S."/>
        </authorList>
    </citation>
    <scope>NUCLEOTIDE SEQUENCE [LARGE SCALE GENOMIC DNA]</scope>
    <source>
        <strain evidence="1">DO16091913</strain>
        <tissue evidence="1">Muscle</tissue>
    </source>
</reference>
<evidence type="ECO:0000313" key="1">
    <source>
        <dbReference type="EMBL" id="TFK06266.1"/>
    </source>
</evidence>
<dbReference type="Proteomes" id="UP000297703">
    <property type="component" value="Unassembled WGS sequence"/>
</dbReference>
<dbReference type="EMBL" id="QXTE01000098">
    <property type="protein sequence ID" value="TFK06266.1"/>
    <property type="molecule type" value="Genomic_DNA"/>
</dbReference>
<comment type="caution">
    <text evidence="1">The sequence shown here is derived from an EMBL/GenBank/DDBJ whole genome shotgun (WGS) entry which is preliminary data.</text>
</comment>
<dbReference type="GO" id="GO:0006508">
    <property type="term" value="P:proteolysis"/>
    <property type="evidence" value="ECO:0007669"/>
    <property type="project" value="UniProtKB-KW"/>
</dbReference>
<organism evidence="1 2">
    <name type="scientific">Platysternon megacephalum</name>
    <name type="common">big-headed turtle</name>
    <dbReference type="NCBI Taxonomy" id="55544"/>
    <lineage>
        <taxon>Eukaryota</taxon>
        <taxon>Metazoa</taxon>
        <taxon>Chordata</taxon>
        <taxon>Craniata</taxon>
        <taxon>Vertebrata</taxon>
        <taxon>Euteleostomi</taxon>
        <taxon>Archelosauria</taxon>
        <taxon>Testudinata</taxon>
        <taxon>Testudines</taxon>
        <taxon>Cryptodira</taxon>
        <taxon>Durocryptodira</taxon>
        <taxon>Testudinoidea</taxon>
        <taxon>Platysternidae</taxon>
        <taxon>Platysternon</taxon>
    </lineage>
</organism>
<name>A0A4D9E7I8_9SAUR</name>
<dbReference type="GO" id="GO:0008233">
    <property type="term" value="F:peptidase activity"/>
    <property type="evidence" value="ECO:0007669"/>
    <property type="project" value="UniProtKB-KW"/>
</dbReference>
<keyword evidence="2" id="KW-1185">Reference proteome</keyword>
<accession>A0A4D9E7I8</accession>
<keyword evidence="1" id="KW-0645">Protease</keyword>
<proteinExistence type="predicted"/>
<evidence type="ECO:0000313" key="2">
    <source>
        <dbReference type="Proteomes" id="UP000297703"/>
    </source>
</evidence>
<dbReference type="AlphaFoldDB" id="A0A4D9E7I8"/>
<sequence>MVFHSQRILCCEMFCLPLQCKIRLTGQKVTGHSILSSQYCTFFNGHGEKGHLIGWLVFVWAGISFSITIQIQAHQQHTSSREVSLFRSLKAHGGLVLALIAVQSESDMLLDQNSLHTGGSISHLFLHRCNDNINSKKMESQAMVFHWCQQCSSPM</sequence>
<protein>
    <submittedName>
        <fullName evidence="1">Sentrin-specific protease 7</fullName>
    </submittedName>
</protein>